<dbReference type="GO" id="GO:0003676">
    <property type="term" value="F:nucleic acid binding"/>
    <property type="evidence" value="ECO:0007669"/>
    <property type="project" value="InterPro"/>
</dbReference>
<sequence length="259" mass="29434">RLLNTFLVNKMPSRDCSGGFSSCKNLISPFVIKKGSKNLATDHLSRLENPHKDMCENKDINENFPLETLGSISSGSTPWFADIANSHAGNFIKKGLTSQQKKKFFKDVKHYFWDDPYLFWIYQIIRRCVHGQDAIDILKACHEEPIGGHLGANLTAKKVFDAGFFWPTIYQDAHAMIKSCDTCQRQGKISQRDEMPQNAIQVCEIFDVRGIDFMGPFPSSRGNKYILVAVDYLSKWVEAKALPTNDARVIFKFLKLLFA</sequence>
<dbReference type="AlphaFoldDB" id="A0A699QCM5"/>
<dbReference type="SUPFAM" id="SSF53098">
    <property type="entry name" value="Ribonuclease H-like"/>
    <property type="match status" value="1"/>
</dbReference>
<feature type="domain" description="Integrase zinc-binding" evidence="1">
    <location>
        <begin position="136"/>
        <end position="186"/>
    </location>
</feature>
<evidence type="ECO:0000313" key="2">
    <source>
        <dbReference type="EMBL" id="GFC61044.1"/>
    </source>
</evidence>
<accession>A0A699QCM5</accession>
<keyword evidence="2" id="KW-0695">RNA-directed DNA polymerase</keyword>
<proteinExistence type="predicted"/>
<dbReference type="InterPro" id="IPR012337">
    <property type="entry name" value="RNaseH-like_sf"/>
</dbReference>
<keyword evidence="2" id="KW-0808">Transferase</keyword>
<dbReference type="EMBL" id="BKCJ010988002">
    <property type="protein sequence ID" value="GFC61044.1"/>
    <property type="molecule type" value="Genomic_DNA"/>
</dbReference>
<dbReference type="Gene3D" id="1.10.340.70">
    <property type="match status" value="1"/>
</dbReference>
<organism evidence="2">
    <name type="scientific">Tanacetum cinerariifolium</name>
    <name type="common">Dalmatian daisy</name>
    <name type="synonym">Chrysanthemum cinerariifolium</name>
    <dbReference type="NCBI Taxonomy" id="118510"/>
    <lineage>
        <taxon>Eukaryota</taxon>
        <taxon>Viridiplantae</taxon>
        <taxon>Streptophyta</taxon>
        <taxon>Embryophyta</taxon>
        <taxon>Tracheophyta</taxon>
        <taxon>Spermatophyta</taxon>
        <taxon>Magnoliopsida</taxon>
        <taxon>eudicotyledons</taxon>
        <taxon>Gunneridae</taxon>
        <taxon>Pentapetalae</taxon>
        <taxon>asterids</taxon>
        <taxon>campanulids</taxon>
        <taxon>Asterales</taxon>
        <taxon>Asteraceae</taxon>
        <taxon>Asteroideae</taxon>
        <taxon>Anthemideae</taxon>
        <taxon>Anthemidinae</taxon>
        <taxon>Tanacetum</taxon>
    </lineage>
</organism>
<comment type="caution">
    <text evidence="2">The sequence shown here is derived from an EMBL/GenBank/DDBJ whole genome shotgun (WGS) entry which is preliminary data.</text>
</comment>
<reference evidence="2" key="1">
    <citation type="journal article" date="2019" name="Sci. Rep.">
        <title>Draft genome of Tanacetum cinerariifolium, the natural source of mosquito coil.</title>
        <authorList>
            <person name="Yamashiro T."/>
            <person name="Shiraishi A."/>
            <person name="Satake H."/>
            <person name="Nakayama K."/>
        </authorList>
    </citation>
    <scope>NUCLEOTIDE SEQUENCE</scope>
</reference>
<keyword evidence="2" id="KW-0548">Nucleotidyltransferase</keyword>
<dbReference type="PANTHER" id="PTHR47266">
    <property type="entry name" value="ENDONUCLEASE-RELATED"/>
    <property type="match status" value="1"/>
</dbReference>
<feature type="non-terminal residue" evidence="2">
    <location>
        <position position="1"/>
    </location>
</feature>
<dbReference type="InterPro" id="IPR036397">
    <property type="entry name" value="RNaseH_sf"/>
</dbReference>
<protein>
    <submittedName>
        <fullName evidence="2">Reverse transcriptase domain-containing protein</fullName>
    </submittedName>
</protein>
<dbReference type="Pfam" id="PF17921">
    <property type="entry name" value="Integrase_H2C2"/>
    <property type="match status" value="1"/>
</dbReference>
<dbReference type="Gene3D" id="3.30.420.10">
    <property type="entry name" value="Ribonuclease H-like superfamily/Ribonuclease H"/>
    <property type="match status" value="1"/>
</dbReference>
<dbReference type="InterPro" id="IPR052160">
    <property type="entry name" value="Gypsy_RT_Integrase-like"/>
</dbReference>
<name>A0A699QCM5_TANCI</name>
<dbReference type="GO" id="GO:0003964">
    <property type="term" value="F:RNA-directed DNA polymerase activity"/>
    <property type="evidence" value="ECO:0007669"/>
    <property type="project" value="UniProtKB-KW"/>
</dbReference>
<gene>
    <name evidence="2" type="ORF">Tci_833014</name>
</gene>
<evidence type="ECO:0000259" key="1">
    <source>
        <dbReference type="Pfam" id="PF17921"/>
    </source>
</evidence>
<dbReference type="InterPro" id="IPR041588">
    <property type="entry name" value="Integrase_H2C2"/>
</dbReference>